<gene>
    <name evidence="2" type="primary">Nfu_g_1_024811</name>
</gene>
<protein>
    <submittedName>
        <fullName evidence="2">Uncharacterized protein</fullName>
    </submittedName>
</protein>
<name>A0A1A8RHU5_9TELE</name>
<reference evidence="2" key="1">
    <citation type="submission" date="2016-05" db="EMBL/GenBank/DDBJ databases">
        <authorList>
            <person name="Lavstsen T."/>
            <person name="Jespersen J.S."/>
        </authorList>
    </citation>
    <scope>NUCLEOTIDE SEQUENCE</scope>
    <source>
        <tissue evidence="2">Brain</tissue>
    </source>
</reference>
<evidence type="ECO:0000256" key="1">
    <source>
        <dbReference type="SAM" id="MobiDB-lite"/>
    </source>
</evidence>
<proteinExistence type="predicted"/>
<organism evidence="2">
    <name type="scientific">Nothobranchius rachovii</name>
    <name type="common">bluefin notho</name>
    <dbReference type="NCBI Taxonomy" id="451742"/>
    <lineage>
        <taxon>Eukaryota</taxon>
        <taxon>Metazoa</taxon>
        <taxon>Chordata</taxon>
        <taxon>Craniata</taxon>
        <taxon>Vertebrata</taxon>
        <taxon>Euteleostomi</taxon>
        <taxon>Actinopterygii</taxon>
        <taxon>Neopterygii</taxon>
        <taxon>Teleostei</taxon>
        <taxon>Neoteleostei</taxon>
        <taxon>Acanthomorphata</taxon>
        <taxon>Ovalentaria</taxon>
        <taxon>Atherinomorphae</taxon>
        <taxon>Cyprinodontiformes</taxon>
        <taxon>Nothobranchiidae</taxon>
        <taxon>Nothobranchius</taxon>
    </lineage>
</organism>
<dbReference type="AlphaFoldDB" id="A0A1A8RHU5"/>
<sequence length="77" mass="7633">SPPVPQTQAPPDSGLASCAPDASPPDSGLASCAPNAGPLDSILACVGCLVPPFWGGHFVTLCPVSPFCSCVHVNCPC</sequence>
<feature type="region of interest" description="Disordered" evidence="1">
    <location>
        <begin position="1"/>
        <end position="28"/>
    </location>
</feature>
<evidence type="ECO:0000313" key="2">
    <source>
        <dbReference type="EMBL" id="SBS05665.1"/>
    </source>
</evidence>
<feature type="compositionally biased region" description="Polar residues" evidence="1">
    <location>
        <begin position="1"/>
        <end position="10"/>
    </location>
</feature>
<reference evidence="2" key="2">
    <citation type="submission" date="2016-06" db="EMBL/GenBank/DDBJ databases">
        <title>The genome of a short-lived fish provides insights into sex chromosome evolution and the genetic control of aging.</title>
        <authorList>
            <person name="Reichwald K."/>
            <person name="Felder M."/>
            <person name="Petzold A."/>
            <person name="Koch P."/>
            <person name="Groth M."/>
            <person name="Platzer M."/>
        </authorList>
    </citation>
    <scope>NUCLEOTIDE SEQUENCE</scope>
    <source>
        <tissue evidence="2">Brain</tissue>
    </source>
</reference>
<dbReference type="EMBL" id="HAEI01008674">
    <property type="protein sequence ID" value="SBS05665.1"/>
    <property type="molecule type" value="Transcribed_RNA"/>
</dbReference>
<feature type="non-terminal residue" evidence="2">
    <location>
        <position position="77"/>
    </location>
</feature>
<accession>A0A1A8RHU5</accession>
<feature type="non-terminal residue" evidence="2">
    <location>
        <position position="1"/>
    </location>
</feature>